<accession>A0A7S1UN62</accession>
<name>A0A7S1UN62_9STRA</name>
<protein>
    <submittedName>
        <fullName evidence="2">Uncharacterized protein</fullName>
    </submittedName>
</protein>
<dbReference type="EMBL" id="HBGK01004272">
    <property type="protein sequence ID" value="CAD9273334.1"/>
    <property type="molecule type" value="Transcribed_RNA"/>
</dbReference>
<evidence type="ECO:0000256" key="1">
    <source>
        <dbReference type="SAM" id="MobiDB-lite"/>
    </source>
</evidence>
<feature type="region of interest" description="Disordered" evidence="1">
    <location>
        <begin position="85"/>
        <end position="125"/>
    </location>
</feature>
<sequence length="125" mass="14239">MNCDTFASLLNPDYYKSVVMDYQQEQDCDIPYRAPPIGRYSGLLTNRAFKQHHSRRPEDSFACLSMVSEDGAFYDDCDISYDGDDERTIKSTAVETPAGDGQRPEEHVTSKRRTNNSSADKQRRS</sequence>
<gene>
    <name evidence="2" type="ORF">GOCE00092_LOCUS2241</name>
</gene>
<evidence type="ECO:0000313" key="2">
    <source>
        <dbReference type="EMBL" id="CAD9273334.1"/>
    </source>
</evidence>
<proteinExistence type="predicted"/>
<reference evidence="2" key="1">
    <citation type="submission" date="2021-01" db="EMBL/GenBank/DDBJ databases">
        <authorList>
            <person name="Corre E."/>
            <person name="Pelletier E."/>
            <person name="Niang G."/>
            <person name="Scheremetjew M."/>
            <person name="Finn R."/>
            <person name="Kale V."/>
            <person name="Holt S."/>
            <person name="Cochrane G."/>
            <person name="Meng A."/>
            <person name="Brown T."/>
            <person name="Cohen L."/>
        </authorList>
    </citation>
    <scope>NUCLEOTIDE SEQUENCE</scope>
    <source>
        <strain evidence="2">CCMP 410</strain>
    </source>
</reference>
<dbReference type="AlphaFoldDB" id="A0A7S1UN62"/>
<organism evidence="2">
    <name type="scientific">Grammatophora oceanica</name>
    <dbReference type="NCBI Taxonomy" id="210454"/>
    <lineage>
        <taxon>Eukaryota</taxon>
        <taxon>Sar</taxon>
        <taxon>Stramenopiles</taxon>
        <taxon>Ochrophyta</taxon>
        <taxon>Bacillariophyta</taxon>
        <taxon>Fragilariophyceae</taxon>
        <taxon>Fragilariophycidae</taxon>
        <taxon>Rhabdonematales</taxon>
        <taxon>Grammatophoraceae</taxon>
        <taxon>Grammatophora</taxon>
    </lineage>
</organism>